<gene>
    <name evidence="1" type="ORF">HDU87_000861</name>
</gene>
<organism evidence="1 2">
    <name type="scientific">Geranomyces variabilis</name>
    <dbReference type="NCBI Taxonomy" id="109894"/>
    <lineage>
        <taxon>Eukaryota</taxon>
        <taxon>Fungi</taxon>
        <taxon>Fungi incertae sedis</taxon>
        <taxon>Chytridiomycota</taxon>
        <taxon>Chytridiomycota incertae sedis</taxon>
        <taxon>Chytridiomycetes</taxon>
        <taxon>Spizellomycetales</taxon>
        <taxon>Powellomycetaceae</taxon>
        <taxon>Geranomyces</taxon>
    </lineage>
</organism>
<evidence type="ECO:0000313" key="2">
    <source>
        <dbReference type="Proteomes" id="UP001212152"/>
    </source>
</evidence>
<comment type="caution">
    <text evidence="1">The sequence shown here is derived from an EMBL/GenBank/DDBJ whole genome shotgun (WGS) entry which is preliminary data.</text>
</comment>
<reference evidence="1" key="1">
    <citation type="submission" date="2020-05" db="EMBL/GenBank/DDBJ databases">
        <title>Phylogenomic resolution of chytrid fungi.</title>
        <authorList>
            <person name="Stajich J.E."/>
            <person name="Amses K."/>
            <person name="Simmons R."/>
            <person name="Seto K."/>
            <person name="Myers J."/>
            <person name="Bonds A."/>
            <person name="Quandt C.A."/>
            <person name="Barry K."/>
            <person name="Liu P."/>
            <person name="Grigoriev I."/>
            <person name="Longcore J.E."/>
            <person name="James T.Y."/>
        </authorList>
    </citation>
    <scope>NUCLEOTIDE SEQUENCE</scope>
    <source>
        <strain evidence="1">JEL0379</strain>
    </source>
</reference>
<proteinExistence type="predicted"/>
<dbReference type="EMBL" id="JADGJQ010000111">
    <property type="protein sequence ID" value="KAJ3169076.1"/>
    <property type="molecule type" value="Genomic_DNA"/>
</dbReference>
<dbReference type="Proteomes" id="UP001212152">
    <property type="component" value="Unassembled WGS sequence"/>
</dbReference>
<dbReference type="AlphaFoldDB" id="A0AAD5TDI5"/>
<sequence>MNTPLSAQVPAGFPAAVPAIPAFPTALPAGLPAVLPTALPARLPTVLPTALPAGFPTALPSALSAIIPSPAAAATSSSTAAPIVAASPTASSVAKPADTVNGSFNCDREQTRQLVAKCICGNILSVKDDFVMAQAQCPFPDSEKTRGLEALTNCEVENFAAAAYEIGGFVDTGDKRWMASQPGAAGGASSGAAKMSTFSLVAGAGFAAGSFFLA</sequence>
<accession>A0AAD5TDI5</accession>
<name>A0AAD5TDI5_9FUNG</name>
<protein>
    <submittedName>
        <fullName evidence="1">Uncharacterized protein</fullName>
    </submittedName>
</protein>
<evidence type="ECO:0000313" key="1">
    <source>
        <dbReference type="EMBL" id="KAJ3169076.1"/>
    </source>
</evidence>
<keyword evidence="2" id="KW-1185">Reference proteome</keyword>